<proteinExistence type="predicted"/>
<dbReference type="AlphaFoldDB" id="A0A9N7RGK0"/>
<evidence type="ECO:0000313" key="3">
    <source>
        <dbReference type="Proteomes" id="UP001153555"/>
    </source>
</evidence>
<gene>
    <name evidence="2" type="ORF">SHERM_22842</name>
</gene>
<keyword evidence="1" id="KW-1133">Transmembrane helix</keyword>
<protein>
    <recommendedName>
        <fullName evidence="4">Transmembrane protein</fullName>
    </recommendedName>
</protein>
<sequence>MSKNSYESSGGVALHLHLCFLLLILMSLVGVTWYINYDSFFEGIIDQIKLLLTLSPLFLLLVLHLMPRSPSLLPEQDSSGTPWGVGLMLVLLLFMLSYQSDLRDRWFPLLS</sequence>
<reference evidence="2" key="1">
    <citation type="submission" date="2019-12" db="EMBL/GenBank/DDBJ databases">
        <authorList>
            <person name="Scholes J."/>
        </authorList>
    </citation>
    <scope>NUCLEOTIDE SEQUENCE</scope>
</reference>
<organism evidence="2 3">
    <name type="scientific">Striga hermonthica</name>
    <name type="common">Purple witchweed</name>
    <name type="synonym">Buchnera hermonthica</name>
    <dbReference type="NCBI Taxonomy" id="68872"/>
    <lineage>
        <taxon>Eukaryota</taxon>
        <taxon>Viridiplantae</taxon>
        <taxon>Streptophyta</taxon>
        <taxon>Embryophyta</taxon>
        <taxon>Tracheophyta</taxon>
        <taxon>Spermatophyta</taxon>
        <taxon>Magnoliopsida</taxon>
        <taxon>eudicotyledons</taxon>
        <taxon>Gunneridae</taxon>
        <taxon>Pentapetalae</taxon>
        <taxon>asterids</taxon>
        <taxon>lamiids</taxon>
        <taxon>Lamiales</taxon>
        <taxon>Orobanchaceae</taxon>
        <taxon>Buchnereae</taxon>
        <taxon>Striga</taxon>
    </lineage>
</organism>
<feature type="transmembrane region" description="Helical" evidence="1">
    <location>
        <begin position="48"/>
        <end position="66"/>
    </location>
</feature>
<feature type="transmembrane region" description="Helical" evidence="1">
    <location>
        <begin position="12"/>
        <end position="36"/>
    </location>
</feature>
<dbReference type="PANTHER" id="PTHR33306:SF5">
    <property type="entry name" value="OXIDOREDUCTASE_TRANSITION METAL ION-BINDING PROTEIN"/>
    <property type="match status" value="1"/>
</dbReference>
<keyword evidence="1" id="KW-0472">Membrane</keyword>
<accession>A0A9N7RGK0</accession>
<name>A0A9N7RGK0_STRHE</name>
<evidence type="ECO:0000313" key="2">
    <source>
        <dbReference type="EMBL" id="CAA0827147.1"/>
    </source>
</evidence>
<dbReference type="PANTHER" id="PTHR33306">
    <property type="entry name" value="EXPRESSED PROTEIN-RELATED-RELATED"/>
    <property type="match status" value="1"/>
</dbReference>
<dbReference type="Proteomes" id="UP001153555">
    <property type="component" value="Unassembled WGS sequence"/>
</dbReference>
<dbReference type="EMBL" id="CACSLK010027751">
    <property type="protein sequence ID" value="CAA0827147.1"/>
    <property type="molecule type" value="Genomic_DNA"/>
</dbReference>
<keyword evidence="1" id="KW-0812">Transmembrane</keyword>
<feature type="transmembrane region" description="Helical" evidence="1">
    <location>
        <begin position="81"/>
        <end position="98"/>
    </location>
</feature>
<keyword evidence="3" id="KW-1185">Reference proteome</keyword>
<evidence type="ECO:0008006" key="4">
    <source>
        <dbReference type="Google" id="ProtNLM"/>
    </source>
</evidence>
<evidence type="ECO:0000256" key="1">
    <source>
        <dbReference type="SAM" id="Phobius"/>
    </source>
</evidence>
<comment type="caution">
    <text evidence="2">The sequence shown here is derived from an EMBL/GenBank/DDBJ whole genome shotgun (WGS) entry which is preliminary data.</text>
</comment>